<protein>
    <recommendedName>
        <fullName evidence="4">SMODS-associating 2TM beta-strand rich effector domain-containing protein</fullName>
    </recommendedName>
</protein>
<keyword evidence="1" id="KW-1133">Transmembrane helix</keyword>
<feature type="transmembrane region" description="Helical" evidence="1">
    <location>
        <begin position="59"/>
        <end position="78"/>
    </location>
</feature>
<organism evidence="2 3">
    <name type="scientific">Bradyrhizobium ontarionense</name>
    <dbReference type="NCBI Taxonomy" id="2898149"/>
    <lineage>
        <taxon>Bacteria</taxon>
        <taxon>Pseudomonadati</taxon>
        <taxon>Pseudomonadota</taxon>
        <taxon>Alphaproteobacteria</taxon>
        <taxon>Hyphomicrobiales</taxon>
        <taxon>Nitrobacteraceae</taxon>
        <taxon>Bradyrhizobium</taxon>
    </lineage>
</organism>
<dbReference type="EMBL" id="CP088156">
    <property type="protein sequence ID" value="UFZ04741.1"/>
    <property type="molecule type" value="Genomic_DNA"/>
</dbReference>
<evidence type="ECO:0008006" key="4">
    <source>
        <dbReference type="Google" id="ProtNLM"/>
    </source>
</evidence>
<evidence type="ECO:0000313" key="3">
    <source>
        <dbReference type="Proteomes" id="UP001431010"/>
    </source>
</evidence>
<feature type="transmembrane region" description="Helical" evidence="1">
    <location>
        <begin position="21"/>
        <end position="39"/>
    </location>
</feature>
<keyword evidence="1" id="KW-0812">Transmembrane</keyword>
<reference evidence="2" key="1">
    <citation type="journal article" date="2024" name="Antonie Van Leeuwenhoek">
        <title>Bradyrhizobium ontarionense sp. nov., a novel bacterial symbiont isolated from Aeschynomene indica (Indian jointvetch), harbours photosynthesis, nitrogen fixation and nitrous oxide (N2O) reductase genes.</title>
        <authorList>
            <person name="Bromfield E.S.P."/>
            <person name="Cloutier S."/>
        </authorList>
    </citation>
    <scope>NUCLEOTIDE SEQUENCE</scope>
    <source>
        <strain evidence="2">A19</strain>
    </source>
</reference>
<sequence>MDVVKFYLLVIREAFKHSLDIAQAVIFAIVLLAGAIVYGNPGIKPVIEAYDLGGWKTMALVFGGIIAMRLLLAPYWLWKAAESKTITTPEKSIDYKLTVSRIESRNDKKKKLIQIVFVLKNHSYFHSLTYEVEEVFVEVQGNTFEGEPTWFNKGQIIPPDMAYNFEYPTFPVKKWIDLPGAIGHAKITFKYGSAGQPFTRRKRLITPLFFDKNSIRMTPTEDSDEAI</sequence>
<dbReference type="RefSeq" id="WP_231321938.1">
    <property type="nucleotide sequence ID" value="NZ_CP088156.1"/>
</dbReference>
<evidence type="ECO:0000313" key="2">
    <source>
        <dbReference type="EMBL" id="UFZ04741.1"/>
    </source>
</evidence>
<name>A0ABY3RBN2_9BRAD</name>
<keyword evidence="3" id="KW-1185">Reference proteome</keyword>
<proteinExistence type="predicted"/>
<accession>A0ABY3RBN2</accession>
<keyword evidence="1" id="KW-0472">Membrane</keyword>
<dbReference type="Proteomes" id="UP001431010">
    <property type="component" value="Chromosome"/>
</dbReference>
<gene>
    <name evidence="2" type="ORF">LQG66_37140</name>
</gene>
<evidence type="ECO:0000256" key="1">
    <source>
        <dbReference type="SAM" id="Phobius"/>
    </source>
</evidence>